<feature type="transmembrane region" description="Helical" evidence="1">
    <location>
        <begin position="217"/>
        <end position="234"/>
    </location>
</feature>
<name>A0A6G1K4N4_9PLEO</name>
<organism evidence="2 3">
    <name type="scientific">Pleomassaria siparia CBS 279.74</name>
    <dbReference type="NCBI Taxonomy" id="1314801"/>
    <lineage>
        <taxon>Eukaryota</taxon>
        <taxon>Fungi</taxon>
        <taxon>Dikarya</taxon>
        <taxon>Ascomycota</taxon>
        <taxon>Pezizomycotina</taxon>
        <taxon>Dothideomycetes</taxon>
        <taxon>Pleosporomycetidae</taxon>
        <taxon>Pleosporales</taxon>
        <taxon>Pleomassariaceae</taxon>
        <taxon>Pleomassaria</taxon>
    </lineage>
</organism>
<keyword evidence="1" id="KW-1133">Transmembrane helix</keyword>
<feature type="transmembrane region" description="Helical" evidence="1">
    <location>
        <begin position="38"/>
        <end position="58"/>
    </location>
</feature>
<proteinExistence type="predicted"/>
<protein>
    <submittedName>
        <fullName evidence="2">Uncharacterized protein</fullName>
    </submittedName>
</protein>
<reference evidence="2" key="1">
    <citation type="journal article" date="2020" name="Stud. Mycol.">
        <title>101 Dothideomycetes genomes: a test case for predicting lifestyles and emergence of pathogens.</title>
        <authorList>
            <person name="Haridas S."/>
            <person name="Albert R."/>
            <person name="Binder M."/>
            <person name="Bloem J."/>
            <person name="Labutti K."/>
            <person name="Salamov A."/>
            <person name="Andreopoulos B."/>
            <person name="Baker S."/>
            <person name="Barry K."/>
            <person name="Bills G."/>
            <person name="Bluhm B."/>
            <person name="Cannon C."/>
            <person name="Castanera R."/>
            <person name="Culley D."/>
            <person name="Daum C."/>
            <person name="Ezra D."/>
            <person name="Gonzalez J."/>
            <person name="Henrissat B."/>
            <person name="Kuo A."/>
            <person name="Liang C."/>
            <person name="Lipzen A."/>
            <person name="Lutzoni F."/>
            <person name="Magnuson J."/>
            <person name="Mondo S."/>
            <person name="Nolan M."/>
            <person name="Ohm R."/>
            <person name="Pangilinan J."/>
            <person name="Park H.-J."/>
            <person name="Ramirez L."/>
            <person name="Alfaro M."/>
            <person name="Sun H."/>
            <person name="Tritt A."/>
            <person name="Yoshinaga Y."/>
            <person name="Zwiers L.-H."/>
            <person name="Turgeon B."/>
            <person name="Goodwin S."/>
            <person name="Spatafora J."/>
            <person name="Crous P."/>
            <person name="Grigoriev I."/>
        </authorList>
    </citation>
    <scope>NUCLEOTIDE SEQUENCE</scope>
    <source>
        <strain evidence="2">CBS 279.74</strain>
    </source>
</reference>
<dbReference type="OrthoDB" id="3797194at2759"/>
<dbReference type="EMBL" id="MU005773">
    <property type="protein sequence ID" value="KAF2707836.1"/>
    <property type="molecule type" value="Genomic_DNA"/>
</dbReference>
<evidence type="ECO:0000313" key="2">
    <source>
        <dbReference type="EMBL" id="KAF2707836.1"/>
    </source>
</evidence>
<dbReference type="Proteomes" id="UP000799428">
    <property type="component" value="Unassembled WGS sequence"/>
</dbReference>
<feature type="transmembrane region" description="Helical" evidence="1">
    <location>
        <begin position="104"/>
        <end position="124"/>
    </location>
</feature>
<keyword evidence="1" id="KW-0812">Transmembrane</keyword>
<dbReference type="AlphaFoldDB" id="A0A6G1K4N4"/>
<feature type="transmembrane region" description="Helical" evidence="1">
    <location>
        <begin position="144"/>
        <end position="167"/>
    </location>
</feature>
<keyword evidence="3" id="KW-1185">Reference proteome</keyword>
<evidence type="ECO:0000256" key="1">
    <source>
        <dbReference type="SAM" id="Phobius"/>
    </source>
</evidence>
<sequence length="273" mass="30165">MQESAHLIPMTMHTGNELQEKPLQSWNTTNHRPSKSTIFFHAIPLLIASPLAIALFVLEQLSIRILNANRDAIEMNLNTRDNDTDWENGFTFWTIYIETLPTTLMIWTSLLTAMFSVIAGLALWEIRAAYDIPQRESRSRRWAWANIFVTLTNLVVVVGCTVVAFLAQKGDGNVDITDLNGVNPTWTRESLLCDLRGLEDSGTWANAGCGFARTGRYILIPLGVCSLALVSLCFRQIGQRGGLSWLVGGPCKNGKGKTTNGLGMEPQRQAGVA</sequence>
<evidence type="ECO:0000313" key="3">
    <source>
        <dbReference type="Proteomes" id="UP000799428"/>
    </source>
</evidence>
<accession>A0A6G1K4N4</accession>
<keyword evidence="1" id="KW-0472">Membrane</keyword>
<gene>
    <name evidence="2" type="ORF">K504DRAFT_458321</name>
</gene>